<keyword evidence="1" id="KW-0812">Transmembrane</keyword>
<evidence type="ECO:0000313" key="2">
    <source>
        <dbReference type="EMBL" id="SFU96120.1"/>
    </source>
</evidence>
<feature type="transmembrane region" description="Helical" evidence="1">
    <location>
        <begin position="24"/>
        <end position="43"/>
    </location>
</feature>
<reference evidence="3" key="1">
    <citation type="submission" date="2016-10" db="EMBL/GenBank/DDBJ databases">
        <authorList>
            <person name="Varghese N."/>
        </authorList>
    </citation>
    <scope>NUCLEOTIDE SEQUENCE [LARGE SCALE GENOMIC DNA]</scope>
    <source>
        <strain evidence="3">DSM 17980</strain>
    </source>
</reference>
<protein>
    <submittedName>
        <fullName evidence="2">Flp pilus assembly protein TadG</fullName>
    </submittedName>
</protein>
<keyword evidence="1" id="KW-1133">Transmembrane helix</keyword>
<evidence type="ECO:0000256" key="1">
    <source>
        <dbReference type="SAM" id="Phobius"/>
    </source>
</evidence>
<dbReference type="AlphaFoldDB" id="A0A1I7KFF9"/>
<keyword evidence="3" id="KW-1185">Reference proteome</keyword>
<keyword evidence="1" id="KW-0472">Membrane</keyword>
<evidence type="ECO:0000313" key="3">
    <source>
        <dbReference type="Proteomes" id="UP000183508"/>
    </source>
</evidence>
<sequence>MTAHWFRSQPKPIKRRFRGDLEDTVLYVMFSIPMTLLTIWFAVDTFELIHTHRVVYAAAKAAAVSAATQAQYSVVTAPNGVGFEPDVNIEAATAIANQVFADEEQRAGLNNVVQVVSAQVSYPSPAHAQYTVTVSYTPKGIYAALNILSNLFEHASLSDQPIIWTEAPVASMQGQSVDVGG</sequence>
<accession>A0A1I7KFF9</accession>
<dbReference type="STRING" id="392015.SAMN05421543_11598"/>
<dbReference type="EMBL" id="FPBV01000015">
    <property type="protein sequence ID" value="SFU96120.1"/>
    <property type="molecule type" value="Genomic_DNA"/>
</dbReference>
<name>A0A1I7KFF9_9BACL</name>
<dbReference type="Proteomes" id="UP000183508">
    <property type="component" value="Unassembled WGS sequence"/>
</dbReference>
<gene>
    <name evidence="2" type="ORF">SAMN05421543_11598</name>
</gene>
<proteinExistence type="predicted"/>
<organism evidence="2 3">
    <name type="scientific">Alicyclobacillus macrosporangiidus</name>
    <dbReference type="NCBI Taxonomy" id="392015"/>
    <lineage>
        <taxon>Bacteria</taxon>
        <taxon>Bacillati</taxon>
        <taxon>Bacillota</taxon>
        <taxon>Bacilli</taxon>
        <taxon>Bacillales</taxon>
        <taxon>Alicyclobacillaceae</taxon>
        <taxon>Alicyclobacillus</taxon>
    </lineage>
</organism>